<dbReference type="GeneID" id="17266310"/>
<dbReference type="AlphaFoldDB" id="A0A0D3JB81"/>
<dbReference type="Gene3D" id="3.30.70.660">
    <property type="entry name" value="Pseudouridine synthase I, catalytic domain, C-terminal subdomain"/>
    <property type="match status" value="1"/>
</dbReference>
<dbReference type="InterPro" id="IPR020103">
    <property type="entry name" value="PsdUridine_synth_cat_dom_sf"/>
</dbReference>
<proteinExistence type="inferred from homology"/>
<accession>A0A0D3JB81</accession>
<dbReference type="eggNOG" id="ENOG502T06P">
    <property type="taxonomic scope" value="Eukaryota"/>
</dbReference>
<keyword evidence="7" id="KW-1185">Reference proteome</keyword>
<organism evidence="6 7">
    <name type="scientific">Emiliania huxleyi (strain CCMP1516)</name>
    <dbReference type="NCBI Taxonomy" id="280463"/>
    <lineage>
        <taxon>Eukaryota</taxon>
        <taxon>Haptista</taxon>
        <taxon>Haptophyta</taxon>
        <taxon>Prymnesiophyceae</taxon>
        <taxon>Isochrysidales</taxon>
        <taxon>Noelaerhabdaceae</taxon>
        <taxon>Emiliania</taxon>
    </lineage>
</organism>
<dbReference type="InterPro" id="IPR020097">
    <property type="entry name" value="PsdUridine_synth_TruA_a/b_dom"/>
</dbReference>
<feature type="domain" description="Pseudouridine synthase I TruA alpha/beta" evidence="5">
    <location>
        <begin position="180"/>
        <end position="278"/>
    </location>
</feature>
<dbReference type="SUPFAM" id="SSF55120">
    <property type="entry name" value="Pseudouridine synthase"/>
    <property type="match status" value="1"/>
</dbReference>
<dbReference type="EnsemblProtists" id="EOD15735">
    <property type="protein sequence ID" value="EOD15735"/>
    <property type="gene ID" value="EMIHUDRAFT_211368"/>
</dbReference>
<dbReference type="Proteomes" id="UP000013827">
    <property type="component" value="Unassembled WGS sequence"/>
</dbReference>
<dbReference type="InterPro" id="IPR020095">
    <property type="entry name" value="PsdUridine_synth_TruA_C"/>
</dbReference>
<keyword evidence="2 4" id="KW-0819">tRNA processing</keyword>
<dbReference type="HOGENOM" id="CLU_948080_0_0_1"/>
<dbReference type="GeneID" id="17261775"/>
<dbReference type="PANTHER" id="PTHR11142">
    <property type="entry name" value="PSEUDOURIDYLATE SYNTHASE"/>
    <property type="match status" value="1"/>
</dbReference>
<evidence type="ECO:0000259" key="5">
    <source>
        <dbReference type="Pfam" id="PF01416"/>
    </source>
</evidence>
<dbReference type="InterPro" id="IPR001406">
    <property type="entry name" value="PsdUridine_synth_TruA"/>
</dbReference>
<sequence>MLLTSSGHRSLRSSSCIDSPAARLSLADGWEREAQAFLEAGRDWEAVGRALRDSPEAPEETVMGRLQAALEPLLASAHHGLFLSSAGRTDAGVSATGQLVTFYSWVPLSPEQLHAAVAEAAPAPRTLVLRAARRVPRAFHATFAATRRRYTYLLPASPGGDVPAEALDALLKPLAGAARDYRALGRGLPKGKDPSTRILAAAASRVALPCGAEAVRLDVAGDRFLRRQVRTLVATAVHAARSRPGDELALLDLATCGDVHRTAPAAPAIGLCLAEAGYGAAAPDEAQSRGESGG</sequence>
<dbReference type="EnsemblProtists" id="EOD20766">
    <property type="protein sequence ID" value="EOD20766"/>
    <property type="gene ID" value="EMIHUDRAFT_241837"/>
</dbReference>
<dbReference type="InterPro" id="IPR020094">
    <property type="entry name" value="TruA/RsuA/RluB/E/F_N"/>
</dbReference>
<evidence type="ECO:0000313" key="7">
    <source>
        <dbReference type="Proteomes" id="UP000013827"/>
    </source>
</evidence>
<dbReference type="Gene3D" id="3.30.70.580">
    <property type="entry name" value="Pseudouridine synthase I, catalytic domain, N-terminal subdomain"/>
    <property type="match status" value="1"/>
</dbReference>
<dbReference type="PaxDb" id="2903-EOD15735"/>
<evidence type="ECO:0000256" key="2">
    <source>
        <dbReference type="ARBA" id="ARBA00022694"/>
    </source>
</evidence>
<comment type="similarity">
    <text evidence="1 4">Belongs to the tRNA pseudouridine synthase TruA family.</text>
</comment>
<evidence type="ECO:0000256" key="4">
    <source>
        <dbReference type="RuleBase" id="RU003792"/>
    </source>
</evidence>
<keyword evidence="3 4" id="KW-0413">Isomerase</keyword>
<reference evidence="7" key="1">
    <citation type="journal article" date="2013" name="Nature">
        <title>Pan genome of the phytoplankton Emiliania underpins its global distribution.</title>
        <authorList>
            <person name="Read B.A."/>
            <person name="Kegel J."/>
            <person name="Klute M.J."/>
            <person name="Kuo A."/>
            <person name="Lefebvre S.C."/>
            <person name="Maumus F."/>
            <person name="Mayer C."/>
            <person name="Miller J."/>
            <person name="Monier A."/>
            <person name="Salamov A."/>
            <person name="Young J."/>
            <person name="Aguilar M."/>
            <person name="Claverie J.M."/>
            <person name="Frickenhaus S."/>
            <person name="Gonzalez K."/>
            <person name="Herman E.K."/>
            <person name="Lin Y.C."/>
            <person name="Napier J."/>
            <person name="Ogata H."/>
            <person name="Sarno A.F."/>
            <person name="Shmutz J."/>
            <person name="Schroeder D."/>
            <person name="de Vargas C."/>
            <person name="Verret F."/>
            <person name="von Dassow P."/>
            <person name="Valentin K."/>
            <person name="Van de Peer Y."/>
            <person name="Wheeler G."/>
            <person name="Dacks J.B."/>
            <person name="Delwiche C.F."/>
            <person name="Dyhrman S.T."/>
            <person name="Glockner G."/>
            <person name="John U."/>
            <person name="Richards T."/>
            <person name="Worden A.Z."/>
            <person name="Zhang X."/>
            <person name="Grigoriev I.V."/>
            <person name="Allen A.E."/>
            <person name="Bidle K."/>
            <person name="Borodovsky M."/>
            <person name="Bowler C."/>
            <person name="Brownlee C."/>
            <person name="Cock J.M."/>
            <person name="Elias M."/>
            <person name="Gladyshev V.N."/>
            <person name="Groth M."/>
            <person name="Guda C."/>
            <person name="Hadaegh A."/>
            <person name="Iglesias-Rodriguez M.D."/>
            <person name="Jenkins J."/>
            <person name="Jones B.M."/>
            <person name="Lawson T."/>
            <person name="Leese F."/>
            <person name="Lindquist E."/>
            <person name="Lobanov A."/>
            <person name="Lomsadze A."/>
            <person name="Malik S.B."/>
            <person name="Marsh M.E."/>
            <person name="Mackinder L."/>
            <person name="Mock T."/>
            <person name="Mueller-Roeber B."/>
            <person name="Pagarete A."/>
            <person name="Parker M."/>
            <person name="Probert I."/>
            <person name="Quesneville H."/>
            <person name="Raines C."/>
            <person name="Rensing S.A."/>
            <person name="Riano-Pachon D.M."/>
            <person name="Richier S."/>
            <person name="Rokitta S."/>
            <person name="Shiraiwa Y."/>
            <person name="Soanes D.M."/>
            <person name="van der Giezen M."/>
            <person name="Wahlund T.M."/>
            <person name="Williams B."/>
            <person name="Wilson W."/>
            <person name="Wolfe G."/>
            <person name="Wurch L.L."/>
        </authorList>
    </citation>
    <scope>NUCLEOTIDE SEQUENCE</scope>
</reference>
<dbReference type="GO" id="GO:0160147">
    <property type="term" value="F:tRNA pseudouridine(38-40) synthase activity"/>
    <property type="evidence" value="ECO:0007669"/>
    <property type="project" value="UniProtKB-EC"/>
</dbReference>
<evidence type="ECO:0000313" key="6">
    <source>
        <dbReference type="EnsemblProtists" id="EOD20766"/>
    </source>
</evidence>
<dbReference type="PANTHER" id="PTHR11142:SF0">
    <property type="entry name" value="TRNA PSEUDOURIDINE SYNTHASE-LIKE 1"/>
    <property type="match status" value="1"/>
</dbReference>
<dbReference type="GO" id="GO:0031119">
    <property type="term" value="P:tRNA pseudouridine synthesis"/>
    <property type="evidence" value="ECO:0007669"/>
    <property type="project" value="TreeGrafter"/>
</dbReference>
<dbReference type="GO" id="GO:0003723">
    <property type="term" value="F:RNA binding"/>
    <property type="evidence" value="ECO:0007669"/>
    <property type="project" value="InterPro"/>
</dbReference>
<reference evidence="6" key="2">
    <citation type="submission" date="2024-10" db="UniProtKB">
        <authorList>
            <consortium name="EnsemblProtists"/>
        </authorList>
    </citation>
    <scope>IDENTIFICATION</scope>
</reference>
<dbReference type="EC" id="5.4.99.12" evidence="4"/>
<comment type="catalytic activity">
    <reaction evidence="4">
        <text>uridine(38/39/40) in tRNA = pseudouridine(38/39/40) in tRNA</text>
        <dbReference type="Rhea" id="RHEA:22376"/>
        <dbReference type="Rhea" id="RHEA-COMP:10085"/>
        <dbReference type="Rhea" id="RHEA-COMP:10087"/>
        <dbReference type="ChEBI" id="CHEBI:65314"/>
        <dbReference type="ChEBI" id="CHEBI:65315"/>
        <dbReference type="EC" id="5.4.99.12"/>
    </reaction>
</comment>
<dbReference type="Pfam" id="PF01416">
    <property type="entry name" value="PseudoU_synth_1"/>
    <property type="match status" value="1"/>
</dbReference>
<dbReference type="RefSeq" id="XP_005773195.1">
    <property type="nucleotide sequence ID" value="XM_005773138.1"/>
</dbReference>
<dbReference type="KEGG" id="ehx:EMIHUDRAFT_241837"/>
<evidence type="ECO:0000256" key="3">
    <source>
        <dbReference type="ARBA" id="ARBA00023235"/>
    </source>
</evidence>
<dbReference type="STRING" id="2903.R1ECN0"/>
<name>A0A0D3JB81_EMIH1</name>
<dbReference type="RefSeq" id="XP_005768164.1">
    <property type="nucleotide sequence ID" value="XM_005768107.1"/>
</dbReference>
<dbReference type="KEGG" id="ehx:EMIHUDRAFT_211368"/>
<protein>
    <recommendedName>
        <fullName evidence="4">tRNA pseudouridine synthase</fullName>
        <ecNumber evidence="4">5.4.99.12</ecNumber>
    </recommendedName>
</protein>
<evidence type="ECO:0000256" key="1">
    <source>
        <dbReference type="ARBA" id="ARBA00009375"/>
    </source>
</evidence>